<dbReference type="EMBL" id="CP032416">
    <property type="protein sequence ID" value="AYD41189.1"/>
    <property type="molecule type" value="Genomic_DNA"/>
</dbReference>
<dbReference type="KEGG" id="cfer:D4Z93_11955"/>
<name>A0A386H647_9CLOT</name>
<gene>
    <name evidence="1" type="ORF">D4Z93_11955</name>
</gene>
<organism evidence="1 2">
    <name type="scientific">Clostridium fermenticellae</name>
    <dbReference type="NCBI Taxonomy" id="2068654"/>
    <lineage>
        <taxon>Bacteria</taxon>
        <taxon>Bacillati</taxon>
        <taxon>Bacillota</taxon>
        <taxon>Clostridia</taxon>
        <taxon>Eubacteriales</taxon>
        <taxon>Clostridiaceae</taxon>
        <taxon>Clostridium</taxon>
    </lineage>
</organism>
<dbReference type="Gene3D" id="2.180.10.10">
    <property type="entry name" value="RHS repeat-associated core"/>
    <property type="match status" value="1"/>
</dbReference>
<dbReference type="RefSeq" id="WP_119973809.1">
    <property type="nucleotide sequence ID" value="NZ_CP032416.1"/>
</dbReference>
<reference evidence="1 2" key="1">
    <citation type="journal article" date="2019" name="Int. J. Syst. Evol. Microbiol.">
        <title>Clostridium fermenticellae sp. nov., isolated from the mud in a fermentation cellar for the production of the Chinese liquor, baijiu.</title>
        <authorList>
            <person name="Xu P.X."/>
            <person name="Chai L.J."/>
            <person name="Qiu T."/>
            <person name="Zhang X.J."/>
            <person name="Lu Z.M."/>
            <person name="Xiao C."/>
            <person name="Wang S.T."/>
            <person name="Shen C.H."/>
            <person name="Shi J.S."/>
            <person name="Xu Z.H."/>
        </authorList>
    </citation>
    <scope>NUCLEOTIDE SEQUENCE [LARGE SCALE GENOMIC DNA]</scope>
    <source>
        <strain evidence="1 2">JN500901</strain>
    </source>
</reference>
<accession>A0A386H647</accession>
<dbReference type="InterPro" id="IPR022385">
    <property type="entry name" value="Rhs_assc_core"/>
</dbReference>
<dbReference type="AlphaFoldDB" id="A0A386H647"/>
<sequence length="263" mass="28122">MNDNETGLYYLNSRYYNPEWGRYINADAAAGGTGVLLSHNVFAYSMNNPVNMTDPSGCLPGWLSRAAAAVKRHVTAVYRKVVNVVTKAKAYVSKKVAQVKVTVRKVASSIHNRITKLSSWASNTASGLIDGGSGYIANRAIKRTITGWTPSEHGVTMAIKKPATLSRSIISHASQYTGTAIFTTDDVIGDLSGKEYFSAFADSLSGAGGAIAGNLMTKAIGASIIASFLPEAAVEAGGFVLSIFIGEQIDKYKDKIEKRHYGR</sequence>
<keyword evidence="2" id="KW-1185">Reference proteome</keyword>
<dbReference type="NCBIfam" id="TIGR03696">
    <property type="entry name" value="Rhs_assc_core"/>
    <property type="match status" value="1"/>
</dbReference>
<proteinExistence type="predicted"/>
<protein>
    <submittedName>
        <fullName evidence="1">RHS repeat-associated core domain-containing protein</fullName>
    </submittedName>
</protein>
<dbReference type="OrthoDB" id="9815752at2"/>
<evidence type="ECO:0000313" key="2">
    <source>
        <dbReference type="Proteomes" id="UP000266301"/>
    </source>
</evidence>
<evidence type="ECO:0000313" key="1">
    <source>
        <dbReference type="EMBL" id="AYD41189.1"/>
    </source>
</evidence>
<dbReference type="Proteomes" id="UP000266301">
    <property type="component" value="Chromosome"/>
</dbReference>